<evidence type="ECO:0000313" key="3">
    <source>
        <dbReference type="Proteomes" id="UP001178507"/>
    </source>
</evidence>
<dbReference type="InterPro" id="IPR013320">
    <property type="entry name" value="ConA-like_dom_sf"/>
</dbReference>
<feature type="compositionally biased region" description="Acidic residues" evidence="1">
    <location>
        <begin position="416"/>
        <end position="431"/>
    </location>
</feature>
<feature type="compositionally biased region" description="Basic and acidic residues" evidence="1">
    <location>
        <begin position="804"/>
        <end position="814"/>
    </location>
</feature>
<dbReference type="GO" id="GO:0003723">
    <property type="term" value="F:RNA binding"/>
    <property type="evidence" value="ECO:0007669"/>
    <property type="project" value="TreeGrafter"/>
</dbReference>
<dbReference type="GO" id="GO:0005634">
    <property type="term" value="C:nucleus"/>
    <property type="evidence" value="ECO:0007669"/>
    <property type="project" value="TreeGrafter"/>
</dbReference>
<evidence type="ECO:0000313" key="2">
    <source>
        <dbReference type="EMBL" id="CAJ1409593.1"/>
    </source>
</evidence>
<keyword evidence="3" id="KW-1185">Reference proteome</keyword>
<dbReference type="PANTHER" id="PTHR12381">
    <property type="entry name" value="HETEROGENEOUS NUCLEAR RIBONUCLEOPROTEIN U FAMILY MEMBER"/>
    <property type="match status" value="1"/>
</dbReference>
<feature type="region of interest" description="Disordered" evidence="1">
    <location>
        <begin position="725"/>
        <end position="871"/>
    </location>
</feature>
<feature type="region of interest" description="Disordered" evidence="1">
    <location>
        <begin position="538"/>
        <end position="580"/>
    </location>
</feature>
<accession>A0AA36JNQ9</accession>
<protein>
    <submittedName>
        <fullName evidence="2">Uncharacterized protein</fullName>
    </submittedName>
</protein>
<dbReference type="AlphaFoldDB" id="A0AA36JNQ9"/>
<proteinExistence type="predicted"/>
<dbReference type="SUPFAM" id="SSF49899">
    <property type="entry name" value="Concanavalin A-like lectins/glucanases"/>
    <property type="match status" value="1"/>
</dbReference>
<feature type="compositionally biased region" description="Basic and acidic residues" evidence="1">
    <location>
        <begin position="371"/>
        <end position="400"/>
    </location>
</feature>
<dbReference type="PANTHER" id="PTHR12381:SF56">
    <property type="entry name" value="B30.2_SPRY DOMAIN-CONTAINING PROTEIN-RELATED"/>
    <property type="match status" value="1"/>
</dbReference>
<gene>
    <name evidence="2" type="ORF">EVOR1521_LOCUS30646</name>
</gene>
<feature type="compositionally biased region" description="Basic and acidic residues" evidence="1">
    <location>
        <begin position="739"/>
        <end position="781"/>
    </location>
</feature>
<sequence>MVNGAVSSRSRKVAWDLACATPNVLPVADGRILTALGDGGLQYLFGGVKAAVGIKGGCYMFEITILELLDPVEGTAPRGAPASRQLLRVGFTTSEAGVLMDNSAKDQVFLDSLGELSFPGTKSQVLSRKLGRDEVVALVLNLDEDSPEANTLSIFRRGERACEPQKLPESLHGKTLFPTVTFKNMTLDVNFGPSPQCSIECKCTMLQEAADADMENVDLAPDGKPEVIFPLGLPDHGLFDWVDEFLKENPRIVELSERRAVAWAEKSGIPQGPHQQKSQDRPKTNFGIPLLDDGSTHQALSLAAPAIRRDFLVLELNNNLRAKERRRALARFPASDFKRVAVVAMGEPLPEYKARVHELLLAEKAVAREREKRRNSEVLKRRNRKDPEEAKAENGEKAAGEEPAADSEMKDSEEPKAEEDLEQEEPLELNEEEKTQWFRKLSPPDLSSSTLAKSFADYSVPAEDEGFDEIRYVWQSKEECHKIMSDWVLEHKKTMRIEDLIASSWFRERLESWQKQLTEWKKKQSEIREAIKRGEFKKRRKEEKEKPDEEKGEEDAEMKEVKEVNEGEEKDAKETKDEEELNDDDIDVFKVENVMDIGDGRPLFLGFVYEDWVLLNLRYELHLLVHAFRHDVADDDRPSFPDVHLEFYFQKYYRKALNLKFFGVDSNDNLVALIKDTILINQQSRFLEALLPDEEPLDKFARLAEEHRRERQRCIDAGDETAVLKFARPAPPPPARANDYVDPKGKGGKKGKFEGKGKSRDRPVPAPEKGSRGKGPRDGKTGHPRPPLPPQSHSGGRTAGYSRDTTRPSGRQEWRGSGGGPRNGPPAPQRSAYGQSTGGSRGMGGDRGGDRQGQKRPYTPPPPSAYAKQRY</sequence>
<organism evidence="2 3">
    <name type="scientific">Effrenium voratum</name>
    <dbReference type="NCBI Taxonomy" id="2562239"/>
    <lineage>
        <taxon>Eukaryota</taxon>
        <taxon>Sar</taxon>
        <taxon>Alveolata</taxon>
        <taxon>Dinophyceae</taxon>
        <taxon>Suessiales</taxon>
        <taxon>Symbiodiniaceae</taxon>
        <taxon>Effrenium</taxon>
    </lineage>
</organism>
<feature type="compositionally biased region" description="Basic and acidic residues" evidence="1">
    <location>
        <begin position="558"/>
        <end position="576"/>
    </location>
</feature>
<dbReference type="InterPro" id="IPR043136">
    <property type="entry name" value="B30.2/SPRY_sf"/>
</dbReference>
<feature type="compositionally biased region" description="Gly residues" evidence="1">
    <location>
        <begin position="836"/>
        <end position="846"/>
    </location>
</feature>
<dbReference type="Gene3D" id="2.60.120.920">
    <property type="match status" value="1"/>
</dbReference>
<reference evidence="2" key="1">
    <citation type="submission" date="2023-08" db="EMBL/GenBank/DDBJ databases">
        <authorList>
            <person name="Chen Y."/>
            <person name="Shah S."/>
            <person name="Dougan E. K."/>
            <person name="Thang M."/>
            <person name="Chan C."/>
        </authorList>
    </citation>
    <scope>NUCLEOTIDE SEQUENCE</scope>
</reference>
<feature type="region of interest" description="Disordered" evidence="1">
    <location>
        <begin position="371"/>
        <end position="436"/>
    </location>
</feature>
<name>A0AA36JNQ9_9DINO</name>
<evidence type="ECO:0000256" key="1">
    <source>
        <dbReference type="SAM" id="MobiDB-lite"/>
    </source>
</evidence>
<dbReference type="GO" id="GO:0000380">
    <property type="term" value="P:alternative mRNA splicing, via spliceosome"/>
    <property type="evidence" value="ECO:0007669"/>
    <property type="project" value="TreeGrafter"/>
</dbReference>
<comment type="caution">
    <text evidence="2">The sequence shown here is derived from an EMBL/GenBank/DDBJ whole genome shotgun (WGS) entry which is preliminary data.</text>
</comment>
<dbReference type="EMBL" id="CAUJNA010003774">
    <property type="protein sequence ID" value="CAJ1409593.1"/>
    <property type="molecule type" value="Genomic_DNA"/>
</dbReference>
<dbReference type="Proteomes" id="UP001178507">
    <property type="component" value="Unassembled WGS sequence"/>
</dbReference>